<dbReference type="PANTHER" id="PTHR48000">
    <property type="entry name" value="OS09G0431300 PROTEIN"/>
    <property type="match status" value="1"/>
</dbReference>
<evidence type="ECO:0000256" key="3">
    <source>
        <dbReference type="ARBA" id="ARBA00023015"/>
    </source>
</evidence>
<keyword evidence="10" id="KW-1185">Reference proteome</keyword>
<accession>A0ABD3LGC7</accession>
<comment type="caution">
    <text evidence="9">The sequence shown here is derived from an EMBL/GenBank/DDBJ whole genome shotgun (WGS) entry which is preliminary data.</text>
</comment>
<evidence type="ECO:0000256" key="6">
    <source>
        <dbReference type="ARBA" id="ARBA00023242"/>
    </source>
</evidence>
<dbReference type="SMART" id="SM00717">
    <property type="entry name" value="SANT"/>
    <property type="match status" value="1"/>
</dbReference>
<feature type="domain" description="HTH myb-type" evidence="8">
    <location>
        <begin position="24"/>
        <end position="82"/>
    </location>
</feature>
<dbReference type="InterPro" id="IPR009057">
    <property type="entry name" value="Homeodomain-like_sf"/>
</dbReference>
<proteinExistence type="predicted"/>
<organism evidence="9 10">
    <name type="scientific">Eucalyptus globulus</name>
    <name type="common">Tasmanian blue gum</name>
    <dbReference type="NCBI Taxonomy" id="34317"/>
    <lineage>
        <taxon>Eukaryota</taxon>
        <taxon>Viridiplantae</taxon>
        <taxon>Streptophyta</taxon>
        <taxon>Embryophyta</taxon>
        <taxon>Tracheophyta</taxon>
        <taxon>Spermatophyta</taxon>
        <taxon>Magnoliopsida</taxon>
        <taxon>eudicotyledons</taxon>
        <taxon>Gunneridae</taxon>
        <taxon>Pentapetalae</taxon>
        <taxon>rosids</taxon>
        <taxon>malvids</taxon>
        <taxon>Myrtales</taxon>
        <taxon>Myrtaceae</taxon>
        <taxon>Myrtoideae</taxon>
        <taxon>Eucalypteae</taxon>
        <taxon>Eucalyptus</taxon>
    </lineage>
</organism>
<dbReference type="Pfam" id="PF00249">
    <property type="entry name" value="Myb_DNA-binding"/>
    <property type="match status" value="1"/>
</dbReference>
<keyword evidence="3" id="KW-0805">Transcription regulation</keyword>
<protein>
    <submittedName>
        <fullName evidence="9">Uncharacterized protein</fullName>
    </submittedName>
</protein>
<evidence type="ECO:0000313" key="10">
    <source>
        <dbReference type="Proteomes" id="UP001634007"/>
    </source>
</evidence>
<feature type="domain" description="Myb-like" evidence="7">
    <location>
        <begin position="24"/>
        <end position="75"/>
    </location>
</feature>
<sequence length="184" mass="20932">MRNWISGLKPCGKSCRIRWLNHLRPDIKQAGFTEDEDDIICTLFNHRKQASVKMWSVIASKLSGRTDNDVQNHWNPKPKKSLLKQMASLKTLPESNLSHQDWARNLIIDPATKNRQYGDISIVLDFSYVPLSTPEVLSHSHSNSVAMKSCYSESANGGSEQDQVLLDFDYDSMLNDFGFQDQSI</sequence>
<evidence type="ECO:0000256" key="2">
    <source>
        <dbReference type="ARBA" id="ARBA00022737"/>
    </source>
</evidence>
<dbReference type="PROSITE" id="PS51294">
    <property type="entry name" value="HTH_MYB"/>
    <property type="match status" value="1"/>
</dbReference>
<keyword evidence="6" id="KW-0539">Nucleus</keyword>
<evidence type="ECO:0000313" key="9">
    <source>
        <dbReference type="EMBL" id="KAL3747345.1"/>
    </source>
</evidence>
<evidence type="ECO:0000259" key="8">
    <source>
        <dbReference type="PROSITE" id="PS51294"/>
    </source>
</evidence>
<gene>
    <name evidence="9" type="ORF">ACJRO7_016170</name>
</gene>
<reference evidence="9 10" key="1">
    <citation type="submission" date="2024-11" db="EMBL/GenBank/DDBJ databases">
        <title>Chromosome-level genome assembly of Eucalyptus globulus Labill. provides insights into its genome evolution.</title>
        <authorList>
            <person name="Li X."/>
        </authorList>
    </citation>
    <scope>NUCLEOTIDE SEQUENCE [LARGE SCALE GENOMIC DNA]</scope>
    <source>
        <strain evidence="9">CL2024</strain>
        <tissue evidence="9">Fresh tender leaves</tissue>
    </source>
</reference>
<name>A0ABD3LGC7_EUCGL</name>
<dbReference type="GO" id="GO:0003677">
    <property type="term" value="F:DNA binding"/>
    <property type="evidence" value="ECO:0007669"/>
    <property type="project" value="UniProtKB-KW"/>
</dbReference>
<dbReference type="SUPFAM" id="SSF46689">
    <property type="entry name" value="Homeodomain-like"/>
    <property type="match status" value="1"/>
</dbReference>
<dbReference type="InterPro" id="IPR017930">
    <property type="entry name" value="Myb_dom"/>
</dbReference>
<evidence type="ECO:0000256" key="4">
    <source>
        <dbReference type="ARBA" id="ARBA00023125"/>
    </source>
</evidence>
<dbReference type="EMBL" id="JBJKBG010000003">
    <property type="protein sequence ID" value="KAL3747345.1"/>
    <property type="molecule type" value="Genomic_DNA"/>
</dbReference>
<evidence type="ECO:0000256" key="1">
    <source>
        <dbReference type="ARBA" id="ARBA00004123"/>
    </source>
</evidence>
<dbReference type="Proteomes" id="UP001634007">
    <property type="component" value="Unassembled WGS sequence"/>
</dbReference>
<dbReference type="Gene3D" id="1.10.10.60">
    <property type="entry name" value="Homeodomain-like"/>
    <property type="match status" value="1"/>
</dbReference>
<dbReference type="InterPro" id="IPR001005">
    <property type="entry name" value="SANT/Myb"/>
</dbReference>
<keyword evidence="5" id="KW-0804">Transcription</keyword>
<comment type="subcellular location">
    <subcellularLocation>
        <location evidence="1">Nucleus</location>
    </subcellularLocation>
</comment>
<keyword evidence="2" id="KW-0677">Repeat</keyword>
<dbReference type="CDD" id="cd00167">
    <property type="entry name" value="SANT"/>
    <property type="match status" value="1"/>
</dbReference>
<dbReference type="PROSITE" id="PS50090">
    <property type="entry name" value="MYB_LIKE"/>
    <property type="match status" value="1"/>
</dbReference>
<evidence type="ECO:0000259" key="7">
    <source>
        <dbReference type="PROSITE" id="PS50090"/>
    </source>
</evidence>
<dbReference type="AlphaFoldDB" id="A0ABD3LGC7"/>
<dbReference type="GO" id="GO:0005634">
    <property type="term" value="C:nucleus"/>
    <property type="evidence" value="ECO:0007669"/>
    <property type="project" value="UniProtKB-SubCell"/>
</dbReference>
<keyword evidence="4" id="KW-0238">DNA-binding</keyword>
<evidence type="ECO:0000256" key="5">
    <source>
        <dbReference type="ARBA" id="ARBA00023163"/>
    </source>
</evidence>
<dbReference type="PANTHER" id="PTHR48000:SF67">
    <property type="entry name" value="MYB-LIKE DNA-BINDING DOMAIN CONTAINING PROTEIN, EXPRESSED"/>
    <property type="match status" value="1"/>
</dbReference>